<name>A0A176S1L8_9GAMM</name>
<keyword evidence="2" id="KW-1185">Reference proteome</keyword>
<dbReference type="Proteomes" id="UP000076962">
    <property type="component" value="Unassembled WGS sequence"/>
</dbReference>
<evidence type="ECO:0000313" key="2">
    <source>
        <dbReference type="Proteomes" id="UP000076962"/>
    </source>
</evidence>
<reference evidence="1 2" key="1">
    <citation type="submission" date="2016-05" db="EMBL/GenBank/DDBJ databases">
        <title>Single-cell genome of chain-forming Candidatus Thiomargarita nelsonii and comparison to other large sulfur-oxidizing bacteria.</title>
        <authorList>
            <person name="Winkel M."/>
            <person name="Salman V."/>
            <person name="Woyke T."/>
            <person name="Schulz-Vogt H."/>
            <person name="Richter M."/>
            <person name="Flood B."/>
            <person name="Bailey J."/>
            <person name="Amann R."/>
            <person name="Mussmann M."/>
        </authorList>
    </citation>
    <scope>NUCLEOTIDE SEQUENCE [LARGE SCALE GENOMIC DNA]</scope>
    <source>
        <strain evidence="1 2">THI036</strain>
    </source>
</reference>
<dbReference type="EMBL" id="LUTY01001379">
    <property type="protein sequence ID" value="OAD21809.1"/>
    <property type="molecule type" value="Genomic_DNA"/>
</dbReference>
<protein>
    <submittedName>
        <fullName evidence="1">Uncharacterized protein</fullName>
    </submittedName>
</protein>
<accession>A0A176S1L8</accession>
<sequence length="45" mass="5240">MINDKVYQDFVLPGYLKEKRARLLAEERAKQLAEQLRALGIKPIL</sequence>
<proteinExistence type="predicted"/>
<gene>
    <name evidence="1" type="ORF">THIOM_002419</name>
</gene>
<dbReference type="AlphaFoldDB" id="A0A176S1L8"/>
<evidence type="ECO:0000313" key="1">
    <source>
        <dbReference type="EMBL" id="OAD21809.1"/>
    </source>
</evidence>
<organism evidence="1 2">
    <name type="scientific">Candidatus Thiomargarita nelsonii</name>
    <dbReference type="NCBI Taxonomy" id="1003181"/>
    <lineage>
        <taxon>Bacteria</taxon>
        <taxon>Pseudomonadati</taxon>
        <taxon>Pseudomonadota</taxon>
        <taxon>Gammaproteobacteria</taxon>
        <taxon>Thiotrichales</taxon>
        <taxon>Thiotrichaceae</taxon>
        <taxon>Thiomargarita</taxon>
    </lineage>
</organism>
<comment type="caution">
    <text evidence="1">The sequence shown here is derived from an EMBL/GenBank/DDBJ whole genome shotgun (WGS) entry which is preliminary data.</text>
</comment>